<dbReference type="Pfam" id="PF05806">
    <property type="entry name" value="Noggin"/>
    <property type="match status" value="1"/>
</dbReference>
<dbReference type="Gene3D" id="2.10.90.10">
    <property type="entry name" value="Cystine-knot cytokines"/>
    <property type="match status" value="1"/>
</dbReference>
<evidence type="ECO:0000256" key="2">
    <source>
        <dbReference type="ARBA" id="ARBA00007480"/>
    </source>
</evidence>
<keyword evidence="4" id="KW-0964">Secreted</keyword>
<dbReference type="Proteomes" id="UP000267029">
    <property type="component" value="Unassembled WGS sequence"/>
</dbReference>
<sequence length="261" mass="29764">MSKHLLCLVILIPIISRAAHWLRFEINRTQAAAISEAAWQTFQYRNRNKTINSHHATVFRSEEPLPPEALLPPHQMLFLLGPKFFNPHLLSLSKPWERVLYPQGRLVFPKNQSTSFNEIKDRVDILRLYKHKISVRRIDRMSGIYTACPLLQIWRDYGDHYWPRWVKDGRCVNLGGSSCSLPPGMFCSGHRETTVVLLRQQLWSTCVSRHPSLCEVASWLPVPPLSAGSKDESLSLEPSSNGEDEVCAAAATTVQATRKRL</sequence>
<dbReference type="STRING" id="53468.A0A0R3UKU1"/>
<accession>A0A0R3UKU1</accession>
<feature type="signal peptide" evidence="6">
    <location>
        <begin position="1"/>
        <end position="18"/>
    </location>
</feature>
<evidence type="ECO:0008006" key="9">
    <source>
        <dbReference type="Google" id="ProtNLM"/>
    </source>
</evidence>
<evidence type="ECO:0000256" key="3">
    <source>
        <dbReference type="ARBA" id="ARBA00022473"/>
    </source>
</evidence>
<feature type="chain" id="PRO_5030017552" description="Noggin" evidence="6">
    <location>
        <begin position="19"/>
        <end position="261"/>
    </location>
</feature>
<dbReference type="InterPro" id="IPR008717">
    <property type="entry name" value="Noggin"/>
</dbReference>
<comment type="similarity">
    <text evidence="2">Belongs to the noggin family.</text>
</comment>
<dbReference type="InterPro" id="IPR029034">
    <property type="entry name" value="Cystine-knot_cytokine"/>
</dbReference>
<comment type="subcellular location">
    <subcellularLocation>
        <location evidence="1">Secreted</location>
    </subcellularLocation>
</comment>
<name>A0A0R3UKU1_MESCO</name>
<dbReference type="EMBL" id="UXSR01005478">
    <property type="protein sequence ID" value="VDD82242.1"/>
    <property type="molecule type" value="Genomic_DNA"/>
</dbReference>
<evidence type="ECO:0000256" key="6">
    <source>
        <dbReference type="SAM" id="SignalP"/>
    </source>
</evidence>
<reference evidence="7 8" key="1">
    <citation type="submission" date="2018-10" db="EMBL/GenBank/DDBJ databases">
        <authorList>
            <consortium name="Pathogen Informatics"/>
        </authorList>
    </citation>
    <scope>NUCLEOTIDE SEQUENCE [LARGE SCALE GENOMIC DNA]</scope>
</reference>
<organism evidence="7 8">
    <name type="scientific">Mesocestoides corti</name>
    <name type="common">Flatworm</name>
    <dbReference type="NCBI Taxonomy" id="53468"/>
    <lineage>
        <taxon>Eukaryota</taxon>
        <taxon>Metazoa</taxon>
        <taxon>Spiralia</taxon>
        <taxon>Lophotrochozoa</taxon>
        <taxon>Platyhelminthes</taxon>
        <taxon>Cestoda</taxon>
        <taxon>Eucestoda</taxon>
        <taxon>Cyclophyllidea</taxon>
        <taxon>Mesocestoididae</taxon>
        <taxon>Mesocestoides</taxon>
    </lineage>
</organism>
<dbReference type="SUPFAM" id="SSF57501">
    <property type="entry name" value="Cystine-knot cytokines"/>
    <property type="match status" value="1"/>
</dbReference>
<evidence type="ECO:0000313" key="8">
    <source>
        <dbReference type="Proteomes" id="UP000267029"/>
    </source>
</evidence>
<dbReference type="GO" id="GO:0045596">
    <property type="term" value="P:negative regulation of cell differentiation"/>
    <property type="evidence" value="ECO:0007669"/>
    <property type="project" value="InterPro"/>
</dbReference>
<dbReference type="PANTHER" id="PTHR10494">
    <property type="entry name" value="BONE MORPHOGENETIC PROTEIN INHIBITOR, NOGGIN"/>
    <property type="match status" value="1"/>
</dbReference>
<keyword evidence="5 6" id="KW-0732">Signal</keyword>
<evidence type="ECO:0000313" key="7">
    <source>
        <dbReference type="EMBL" id="VDD82242.1"/>
    </source>
</evidence>
<protein>
    <recommendedName>
        <fullName evidence="9">Noggin</fullName>
    </recommendedName>
</protein>
<dbReference type="GO" id="GO:0005615">
    <property type="term" value="C:extracellular space"/>
    <property type="evidence" value="ECO:0007669"/>
    <property type="project" value="TreeGrafter"/>
</dbReference>
<evidence type="ECO:0000256" key="5">
    <source>
        <dbReference type="ARBA" id="ARBA00022729"/>
    </source>
</evidence>
<dbReference type="GO" id="GO:0009953">
    <property type="term" value="P:dorsal/ventral pattern formation"/>
    <property type="evidence" value="ECO:0007669"/>
    <property type="project" value="TreeGrafter"/>
</dbReference>
<dbReference type="OrthoDB" id="5950649at2759"/>
<dbReference type="GO" id="GO:0030514">
    <property type="term" value="P:negative regulation of BMP signaling pathway"/>
    <property type="evidence" value="ECO:0007669"/>
    <property type="project" value="InterPro"/>
</dbReference>
<dbReference type="PANTHER" id="PTHR10494:SF6">
    <property type="entry name" value="NOGGIN"/>
    <property type="match status" value="1"/>
</dbReference>
<evidence type="ECO:0000256" key="4">
    <source>
        <dbReference type="ARBA" id="ARBA00022525"/>
    </source>
</evidence>
<evidence type="ECO:0000256" key="1">
    <source>
        <dbReference type="ARBA" id="ARBA00004613"/>
    </source>
</evidence>
<gene>
    <name evidence="7" type="ORF">MCOS_LOCUS8245</name>
</gene>
<keyword evidence="8" id="KW-1185">Reference proteome</keyword>
<keyword evidence="3" id="KW-0217">Developmental protein</keyword>
<dbReference type="AlphaFoldDB" id="A0A0R3UKU1"/>
<proteinExistence type="inferred from homology"/>